<comment type="pathway">
    <text evidence="9">Protein modification; lipoprotein biosynthesis (N-acyl transfer).</text>
</comment>
<reference evidence="11 12" key="1">
    <citation type="submission" date="2019-07" db="EMBL/GenBank/DDBJ databases">
        <title>Genome sequencing for Ferrovibrio sp. K5.</title>
        <authorList>
            <person name="Park S.-J."/>
        </authorList>
    </citation>
    <scope>NUCLEOTIDE SEQUENCE [LARGE SCALE GENOMIC DNA]</scope>
    <source>
        <strain evidence="11 12">K5</strain>
    </source>
</reference>
<dbReference type="Pfam" id="PF20154">
    <property type="entry name" value="LNT_N"/>
    <property type="match status" value="1"/>
</dbReference>
<keyword evidence="4 9" id="KW-0808">Transferase</keyword>
<keyword evidence="3 9" id="KW-1003">Cell membrane</keyword>
<proteinExistence type="inferred from homology"/>
<protein>
    <recommendedName>
        <fullName evidence="9">Apolipoprotein N-acyltransferase</fullName>
        <shortName evidence="9">ALP N-acyltransferase</shortName>
        <ecNumber evidence="9">2.3.1.269</ecNumber>
    </recommendedName>
</protein>
<keyword evidence="6 9" id="KW-1133">Transmembrane helix</keyword>
<dbReference type="GO" id="GO:0016410">
    <property type="term" value="F:N-acyltransferase activity"/>
    <property type="evidence" value="ECO:0007669"/>
    <property type="project" value="UniProtKB-UniRule"/>
</dbReference>
<organism evidence="11 12">
    <name type="scientific">Ferrovibrio terrae</name>
    <dbReference type="NCBI Taxonomy" id="2594003"/>
    <lineage>
        <taxon>Bacteria</taxon>
        <taxon>Pseudomonadati</taxon>
        <taxon>Pseudomonadota</taxon>
        <taxon>Alphaproteobacteria</taxon>
        <taxon>Rhodospirillales</taxon>
        <taxon>Rhodospirillaceae</taxon>
        <taxon>Ferrovibrio</taxon>
    </lineage>
</organism>
<keyword evidence="12" id="KW-1185">Reference proteome</keyword>
<feature type="domain" description="CN hydrolase" evidence="10">
    <location>
        <begin position="236"/>
        <end position="491"/>
    </location>
</feature>
<dbReference type="UniPathway" id="UPA00666"/>
<evidence type="ECO:0000256" key="8">
    <source>
        <dbReference type="ARBA" id="ARBA00023315"/>
    </source>
</evidence>
<evidence type="ECO:0000256" key="3">
    <source>
        <dbReference type="ARBA" id="ARBA00022475"/>
    </source>
</evidence>
<gene>
    <name evidence="9 11" type="primary">lnt</name>
    <name evidence="11" type="ORF">FNB15_08085</name>
</gene>
<evidence type="ECO:0000256" key="4">
    <source>
        <dbReference type="ARBA" id="ARBA00022679"/>
    </source>
</evidence>
<name>A0A516H0W9_9PROT</name>
<comment type="catalytic activity">
    <reaction evidence="9">
        <text>N-terminal S-1,2-diacyl-sn-glyceryl-L-cysteinyl-[lipoprotein] + a glycerophospholipid = N-acyl-S-1,2-diacyl-sn-glyceryl-L-cysteinyl-[lipoprotein] + a 2-acyl-sn-glycero-3-phospholipid + H(+)</text>
        <dbReference type="Rhea" id="RHEA:48228"/>
        <dbReference type="Rhea" id="RHEA-COMP:14681"/>
        <dbReference type="Rhea" id="RHEA-COMP:14684"/>
        <dbReference type="ChEBI" id="CHEBI:15378"/>
        <dbReference type="ChEBI" id="CHEBI:136912"/>
        <dbReference type="ChEBI" id="CHEBI:140656"/>
        <dbReference type="ChEBI" id="CHEBI:140657"/>
        <dbReference type="ChEBI" id="CHEBI:140660"/>
        <dbReference type="EC" id="2.3.1.269"/>
    </reaction>
</comment>
<keyword evidence="7 9" id="KW-0472">Membrane</keyword>
<dbReference type="InterPro" id="IPR004563">
    <property type="entry name" value="Apolipo_AcylTrfase"/>
</dbReference>
<dbReference type="PANTHER" id="PTHR38686">
    <property type="entry name" value="APOLIPOPROTEIN N-ACYLTRANSFERASE"/>
    <property type="match status" value="1"/>
</dbReference>
<dbReference type="OrthoDB" id="9804277at2"/>
<dbReference type="KEGG" id="fer:FNB15_08085"/>
<dbReference type="NCBIfam" id="TIGR00546">
    <property type="entry name" value="lnt"/>
    <property type="match status" value="1"/>
</dbReference>
<feature type="transmembrane region" description="Helical" evidence="9">
    <location>
        <begin position="104"/>
        <end position="125"/>
    </location>
</feature>
<dbReference type="EC" id="2.3.1.269" evidence="9"/>
<dbReference type="Pfam" id="PF00795">
    <property type="entry name" value="CN_hydrolase"/>
    <property type="match status" value="1"/>
</dbReference>
<comment type="function">
    <text evidence="9">Catalyzes the phospholipid dependent N-acylation of the N-terminal cysteine of apolipoprotein, the last step in lipoprotein maturation.</text>
</comment>
<feature type="transmembrane region" description="Helical" evidence="9">
    <location>
        <begin position="505"/>
        <end position="523"/>
    </location>
</feature>
<keyword evidence="8 9" id="KW-0012">Acyltransferase</keyword>
<dbReference type="InterPro" id="IPR003010">
    <property type="entry name" value="C-N_Hydrolase"/>
</dbReference>
<evidence type="ECO:0000256" key="7">
    <source>
        <dbReference type="ARBA" id="ARBA00023136"/>
    </source>
</evidence>
<keyword evidence="5 9" id="KW-0812">Transmembrane</keyword>
<dbReference type="GO" id="GO:0042158">
    <property type="term" value="P:lipoprotein biosynthetic process"/>
    <property type="evidence" value="ECO:0007669"/>
    <property type="project" value="UniProtKB-UniRule"/>
</dbReference>
<evidence type="ECO:0000256" key="9">
    <source>
        <dbReference type="HAMAP-Rule" id="MF_01148"/>
    </source>
</evidence>
<evidence type="ECO:0000313" key="12">
    <source>
        <dbReference type="Proteomes" id="UP000317496"/>
    </source>
</evidence>
<dbReference type="CDD" id="cd07571">
    <property type="entry name" value="ALP_N-acyl_transferase"/>
    <property type="match status" value="1"/>
</dbReference>
<evidence type="ECO:0000313" key="11">
    <source>
        <dbReference type="EMBL" id="QDO97230.1"/>
    </source>
</evidence>
<feature type="transmembrane region" description="Helical" evidence="9">
    <location>
        <begin position="64"/>
        <end position="84"/>
    </location>
</feature>
<dbReference type="EMBL" id="CP041636">
    <property type="protein sequence ID" value="QDO97230.1"/>
    <property type="molecule type" value="Genomic_DNA"/>
</dbReference>
<keyword evidence="11" id="KW-0449">Lipoprotein</keyword>
<dbReference type="RefSeq" id="WP_144068211.1">
    <property type="nucleotide sequence ID" value="NZ_CP041636.1"/>
</dbReference>
<dbReference type="InterPro" id="IPR045378">
    <property type="entry name" value="LNT_N"/>
</dbReference>
<dbReference type="SUPFAM" id="SSF56317">
    <property type="entry name" value="Carbon-nitrogen hydrolase"/>
    <property type="match status" value="1"/>
</dbReference>
<dbReference type="GO" id="GO:0005886">
    <property type="term" value="C:plasma membrane"/>
    <property type="evidence" value="ECO:0007669"/>
    <property type="project" value="UniProtKB-SubCell"/>
</dbReference>
<evidence type="ECO:0000256" key="2">
    <source>
        <dbReference type="ARBA" id="ARBA00010065"/>
    </source>
</evidence>
<dbReference type="PANTHER" id="PTHR38686:SF1">
    <property type="entry name" value="APOLIPOPROTEIN N-ACYLTRANSFERASE"/>
    <property type="match status" value="1"/>
</dbReference>
<dbReference type="AlphaFoldDB" id="A0A516H0W9"/>
<dbReference type="Proteomes" id="UP000317496">
    <property type="component" value="Chromosome"/>
</dbReference>
<evidence type="ECO:0000256" key="1">
    <source>
        <dbReference type="ARBA" id="ARBA00004651"/>
    </source>
</evidence>
<dbReference type="HAMAP" id="MF_01148">
    <property type="entry name" value="Lnt"/>
    <property type="match status" value="1"/>
</dbReference>
<accession>A0A516H0W9</accession>
<sequence>MTLHGALAAWQALRGWRRYAAALLLGVLLAAAQAPLSLWPLAFLAFILLLHLDDGGRDMAARRRSFFTLFTFCYGYFVAGHYWIGISFFVDAAKYALLLPLPMLGLPIVLAVFPATGAWLAWLIARGHRLAYMLLMPFGWLVGEWLRGHVGTGFSWNLIGYVWGDWPAAMQLAGYMGAQGLGLLTMLAASGLAIALVPGRRIALMLPALLALAMGLASLRMPADIAMLPDVHLRLVQPSIEQTLKWQDDLRQQHLQQHVALSLQSPKTNPEKPLTHVIWPETAIPYLLDEEPGLRDALAQRLAPGTVLITGAPRREQLSANPRDIAVYNSVFALGSDAQIAARYDKVHLVPFGEYLPFRSLLKPLGLDAVAAGAVDFSAGRDATPIAIPGLPFARVLICYEAIFPDESMQQFDDGKPAAGLLLNLTNDAWFGRSSGPYQHFAAARFRAVEQGLPLVRAANNGISAIVDPYGRVTVRLGLDEVGVVDGGLPAATAERPPYARIGDAPLLAFAIVILVAAFVALLRTAKH</sequence>
<comment type="subcellular location">
    <subcellularLocation>
        <location evidence="1 9">Cell membrane</location>
        <topology evidence="1 9">Multi-pass membrane protein</topology>
    </subcellularLocation>
</comment>
<comment type="similarity">
    <text evidence="2 9">Belongs to the CN hydrolase family. Apolipoprotein N-acyltransferase subfamily.</text>
</comment>
<evidence type="ECO:0000256" key="6">
    <source>
        <dbReference type="ARBA" id="ARBA00022989"/>
    </source>
</evidence>
<feature type="transmembrane region" description="Helical" evidence="9">
    <location>
        <begin position="20"/>
        <end position="52"/>
    </location>
</feature>
<dbReference type="Gene3D" id="3.60.110.10">
    <property type="entry name" value="Carbon-nitrogen hydrolase"/>
    <property type="match status" value="1"/>
</dbReference>
<evidence type="ECO:0000256" key="5">
    <source>
        <dbReference type="ARBA" id="ARBA00022692"/>
    </source>
</evidence>
<evidence type="ECO:0000259" key="10">
    <source>
        <dbReference type="PROSITE" id="PS50263"/>
    </source>
</evidence>
<feature type="transmembrane region" description="Helical" evidence="9">
    <location>
        <begin position="176"/>
        <end position="197"/>
    </location>
</feature>
<feature type="transmembrane region" description="Helical" evidence="9">
    <location>
        <begin position="204"/>
        <end position="223"/>
    </location>
</feature>
<dbReference type="PROSITE" id="PS50263">
    <property type="entry name" value="CN_HYDROLASE"/>
    <property type="match status" value="1"/>
</dbReference>
<dbReference type="InterPro" id="IPR036526">
    <property type="entry name" value="C-N_Hydrolase_sf"/>
</dbReference>